<dbReference type="InterPro" id="IPR012334">
    <property type="entry name" value="Pectin_lyas_fold"/>
</dbReference>
<dbReference type="PRINTS" id="PR00807">
    <property type="entry name" value="AMBALLERGEN"/>
</dbReference>
<dbReference type="Pfam" id="PF00544">
    <property type="entry name" value="Pectate_lyase_4"/>
    <property type="match status" value="1"/>
</dbReference>
<reference evidence="13" key="1">
    <citation type="journal article" date="2019" name="BMC Genomics">
        <title>A new reference genome for Sorghum bicolor reveals high levels of sequence similarity between sweet and grain genotypes: implications for the genetics of sugar metabolism.</title>
        <authorList>
            <person name="Cooper E.A."/>
            <person name="Brenton Z.W."/>
            <person name="Flinn B.S."/>
            <person name="Jenkins J."/>
            <person name="Shu S."/>
            <person name="Flowers D."/>
            <person name="Luo F."/>
            <person name="Wang Y."/>
            <person name="Xia P."/>
            <person name="Barry K."/>
            <person name="Daum C."/>
            <person name="Lipzen A."/>
            <person name="Yoshinaga Y."/>
            <person name="Schmutz J."/>
            <person name="Saski C."/>
            <person name="Vermerris W."/>
            <person name="Kresovich S."/>
        </authorList>
    </citation>
    <scope>NUCLEOTIDE SEQUENCE</scope>
</reference>
<evidence type="ECO:0000256" key="2">
    <source>
        <dbReference type="ARBA" id="ARBA00005220"/>
    </source>
</evidence>
<evidence type="ECO:0000256" key="7">
    <source>
        <dbReference type="ARBA" id="ARBA00022837"/>
    </source>
</evidence>
<dbReference type="AlphaFoldDB" id="A0A921PXS9"/>
<dbReference type="OrthoDB" id="1637350at2759"/>
<protein>
    <recommendedName>
        <fullName evidence="4 10">Pectate lyase</fullName>
        <ecNumber evidence="4 10">4.2.2.2</ecNumber>
    </recommendedName>
</protein>
<dbReference type="Pfam" id="PF04431">
    <property type="entry name" value="Pec_lyase_N"/>
    <property type="match status" value="1"/>
</dbReference>
<dbReference type="KEGG" id="sbi:8068765"/>
<dbReference type="GO" id="GO:0046872">
    <property type="term" value="F:metal ion binding"/>
    <property type="evidence" value="ECO:0007669"/>
    <property type="project" value="UniProtKB-KW"/>
</dbReference>
<evidence type="ECO:0000256" key="6">
    <source>
        <dbReference type="ARBA" id="ARBA00022729"/>
    </source>
</evidence>
<reference evidence="13" key="2">
    <citation type="submission" date="2020-10" db="EMBL/GenBank/DDBJ databases">
        <authorList>
            <person name="Cooper E.A."/>
            <person name="Brenton Z.W."/>
            <person name="Flinn B.S."/>
            <person name="Jenkins J."/>
            <person name="Shu S."/>
            <person name="Flowers D."/>
            <person name="Luo F."/>
            <person name="Wang Y."/>
            <person name="Xia P."/>
            <person name="Barry K."/>
            <person name="Daum C."/>
            <person name="Lipzen A."/>
            <person name="Yoshinaga Y."/>
            <person name="Schmutz J."/>
            <person name="Saski C."/>
            <person name="Vermerris W."/>
            <person name="Kresovich S."/>
        </authorList>
    </citation>
    <scope>NUCLEOTIDE SEQUENCE</scope>
</reference>
<keyword evidence="5 10" id="KW-0479">Metal-binding</keyword>
<feature type="compositionally biased region" description="Basic residues" evidence="11">
    <location>
        <begin position="98"/>
        <end position="108"/>
    </location>
</feature>
<dbReference type="InterPro" id="IPR018082">
    <property type="entry name" value="AmbAllergen"/>
</dbReference>
<evidence type="ECO:0000256" key="10">
    <source>
        <dbReference type="RuleBase" id="RU361123"/>
    </source>
</evidence>
<feature type="chain" id="PRO_5038162401" description="Pectate lyase" evidence="10">
    <location>
        <begin position="31"/>
        <end position="465"/>
    </location>
</feature>
<comment type="pathway">
    <text evidence="2 10">Glycan metabolism; pectin degradation; 2-dehydro-3-deoxy-D-gluconate from pectin: step 2/5.</text>
</comment>
<feature type="domain" description="Pectate lyase" evidence="12">
    <location>
        <begin position="192"/>
        <end position="388"/>
    </location>
</feature>
<dbReference type="SMART" id="SM00656">
    <property type="entry name" value="Amb_all"/>
    <property type="match status" value="1"/>
</dbReference>
<evidence type="ECO:0000256" key="5">
    <source>
        <dbReference type="ARBA" id="ARBA00022723"/>
    </source>
</evidence>
<evidence type="ECO:0000256" key="9">
    <source>
        <dbReference type="ARBA" id="ARBA00023239"/>
    </source>
</evidence>
<dbReference type="OMA" id="YGSTNIW"/>
<keyword evidence="9 10" id="KW-0456">Lyase</keyword>
<keyword evidence="8" id="KW-0325">Glycoprotein</keyword>
<dbReference type="GO" id="GO:0030570">
    <property type="term" value="F:pectate lyase activity"/>
    <property type="evidence" value="ECO:0007669"/>
    <property type="project" value="UniProtKB-EC"/>
</dbReference>
<evidence type="ECO:0000313" key="13">
    <source>
        <dbReference type="EMBL" id="KAG0512734.1"/>
    </source>
</evidence>
<dbReference type="InterPro" id="IPR011050">
    <property type="entry name" value="Pectin_lyase_fold/virulence"/>
</dbReference>
<accession>A0A921PXS9</accession>
<dbReference type="PANTHER" id="PTHR31683">
    <property type="entry name" value="PECTATE LYASE 18-RELATED"/>
    <property type="match status" value="1"/>
</dbReference>
<evidence type="ECO:0000256" key="3">
    <source>
        <dbReference type="ARBA" id="ARBA00010980"/>
    </source>
</evidence>
<evidence type="ECO:0000256" key="1">
    <source>
        <dbReference type="ARBA" id="ARBA00000695"/>
    </source>
</evidence>
<organism evidence="13 14">
    <name type="scientific">Sorghum bicolor</name>
    <name type="common">Sorghum</name>
    <name type="synonym">Sorghum vulgare</name>
    <dbReference type="NCBI Taxonomy" id="4558"/>
    <lineage>
        <taxon>Eukaryota</taxon>
        <taxon>Viridiplantae</taxon>
        <taxon>Streptophyta</taxon>
        <taxon>Embryophyta</taxon>
        <taxon>Tracheophyta</taxon>
        <taxon>Spermatophyta</taxon>
        <taxon>Magnoliopsida</taxon>
        <taxon>Liliopsida</taxon>
        <taxon>Poales</taxon>
        <taxon>Poaceae</taxon>
        <taxon>PACMAD clade</taxon>
        <taxon>Panicoideae</taxon>
        <taxon>Andropogonodae</taxon>
        <taxon>Andropogoneae</taxon>
        <taxon>Sorghinae</taxon>
        <taxon>Sorghum</taxon>
    </lineage>
</organism>
<comment type="similarity">
    <text evidence="3 10">Belongs to the polysaccharide lyase 1 family.</text>
</comment>
<comment type="catalytic activity">
    <reaction evidence="1 10">
        <text>Eliminative cleavage of (1-&gt;4)-alpha-D-galacturonan to give oligosaccharides with 4-deoxy-alpha-D-galact-4-enuronosyl groups at their non-reducing ends.</text>
        <dbReference type="EC" id="4.2.2.2"/>
    </reaction>
</comment>
<dbReference type="PANTHER" id="PTHR31683:SF69">
    <property type="entry name" value="PECTATE LYASE 7-RELATED"/>
    <property type="match status" value="1"/>
</dbReference>
<comment type="caution">
    <text evidence="13">The sequence shown here is derived from an EMBL/GenBank/DDBJ whole genome shotgun (WGS) entry which is preliminary data.</text>
</comment>
<dbReference type="Gene3D" id="2.160.20.10">
    <property type="entry name" value="Single-stranded right-handed beta-helix, Pectin lyase-like"/>
    <property type="match status" value="1"/>
</dbReference>
<evidence type="ECO:0000256" key="11">
    <source>
        <dbReference type="SAM" id="MobiDB-lite"/>
    </source>
</evidence>
<feature type="region of interest" description="Disordered" evidence="11">
    <location>
        <begin position="88"/>
        <end position="111"/>
    </location>
</feature>
<dbReference type="Proteomes" id="UP000807115">
    <property type="component" value="Chromosome 10"/>
</dbReference>
<dbReference type="InterPro" id="IPR007524">
    <property type="entry name" value="Pec_lyase_N"/>
</dbReference>
<comment type="cofactor">
    <cofactor evidence="10">
        <name>Ca(2+)</name>
        <dbReference type="ChEBI" id="CHEBI:29108"/>
    </cofactor>
    <text evidence="10">Binds 1 Ca(2+) ion. Required for its activity.</text>
</comment>
<gene>
    <name evidence="13" type="ORF">BDA96_10G039500</name>
</gene>
<dbReference type="EMBL" id="CM027689">
    <property type="protein sequence ID" value="KAG0512734.1"/>
    <property type="molecule type" value="Genomic_DNA"/>
</dbReference>
<keyword evidence="7 10" id="KW-0106">Calcium</keyword>
<name>A0A921PXS9_SORBI</name>
<evidence type="ECO:0000256" key="8">
    <source>
        <dbReference type="ARBA" id="ARBA00023180"/>
    </source>
</evidence>
<dbReference type="SUPFAM" id="SSF51126">
    <property type="entry name" value="Pectin lyase-like"/>
    <property type="match status" value="1"/>
</dbReference>
<evidence type="ECO:0000313" key="14">
    <source>
        <dbReference type="Proteomes" id="UP000807115"/>
    </source>
</evidence>
<proteinExistence type="inferred from homology"/>
<feature type="signal peptide" evidence="10">
    <location>
        <begin position="1"/>
        <end position="30"/>
    </location>
</feature>
<dbReference type="InterPro" id="IPR002022">
    <property type="entry name" value="Pec_lyase"/>
</dbReference>
<keyword evidence="6 10" id="KW-0732">Signal</keyword>
<evidence type="ECO:0000256" key="4">
    <source>
        <dbReference type="ARBA" id="ARBA00012272"/>
    </source>
</evidence>
<evidence type="ECO:0000259" key="12">
    <source>
        <dbReference type="SMART" id="SM00656"/>
    </source>
</evidence>
<dbReference type="EC" id="4.2.2.2" evidence="4 10"/>
<dbReference type="Gramene" id="EER87830">
    <property type="protein sequence ID" value="EER87830"/>
    <property type="gene ID" value="SORBI_3010G034200"/>
</dbReference>
<dbReference type="InterPro" id="IPR045032">
    <property type="entry name" value="PEL"/>
</dbReference>
<sequence length="465" mass="51524">MAVTAVVTRRPLSILFYIILAAVAATTAAAAETPTDAAIDAAYAQLVNVTANQEYWAERAEVAHAYNRAAYESDPVGVMDRFNDGVRRAMETSTPTRSRSRSLAHKARGGPCTATNPIDQCWRCRGDWARNRKRLARCGMGFGHRTTGGLAGRIYVVTDPSDEPANLVVPRKGTLRYAVIQDRPLWITFARDMVINLCRELLVTSDKTIDGRGAQVHVVGAQITLQNVRNVILHNLHIHDAAPRGGGVIRDSKHHWGLRGESDGDGVSVMGSSDIWIDHVSMRSCADGLVDVVDGSTAVTISNGHFTRHDHVMLFGASDAAVKDKAMQVTVAFNHFGKGLVQRMPRCRHGFFHVVNNDYTHWLMYAIGGSQNPTIISQGNRFRAVDDGRFKEVTKREYTPYSEYKDWVWKSQDDLFLNGAFFNQSGGENERRFDRLDLIQAKGGQYAELLTRYAGALNCRVGKKC</sequence>